<evidence type="ECO:0000313" key="2">
    <source>
        <dbReference type="Proteomes" id="UP000250235"/>
    </source>
</evidence>
<keyword evidence="2" id="KW-1185">Reference proteome</keyword>
<protein>
    <submittedName>
        <fullName evidence="1">Pentatricopeptide repeat-containing protein</fullName>
    </submittedName>
</protein>
<organism evidence="1 2">
    <name type="scientific">Dorcoceras hygrometricum</name>
    <dbReference type="NCBI Taxonomy" id="472368"/>
    <lineage>
        <taxon>Eukaryota</taxon>
        <taxon>Viridiplantae</taxon>
        <taxon>Streptophyta</taxon>
        <taxon>Embryophyta</taxon>
        <taxon>Tracheophyta</taxon>
        <taxon>Spermatophyta</taxon>
        <taxon>Magnoliopsida</taxon>
        <taxon>eudicotyledons</taxon>
        <taxon>Gunneridae</taxon>
        <taxon>Pentapetalae</taxon>
        <taxon>asterids</taxon>
        <taxon>lamiids</taxon>
        <taxon>Lamiales</taxon>
        <taxon>Gesneriaceae</taxon>
        <taxon>Didymocarpoideae</taxon>
        <taxon>Trichosporeae</taxon>
        <taxon>Loxocarpinae</taxon>
        <taxon>Dorcoceras</taxon>
    </lineage>
</organism>
<dbReference type="EMBL" id="KQ989520">
    <property type="protein sequence ID" value="KZV54487.1"/>
    <property type="molecule type" value="Genomic_DNA"/>
</dbReference>
<dbReference type="AlphaFoldDB" id="A0A2Z7D691"/>
<dbReference type="Proteomes" id="UP000250235">
    <property type="component" value="Unassembled WGS sequence"/>
</dbReference>
<name>A0A2Z7D691_9LAMI</name>
<sequence>MCNVFPSRTCNRRNKSENVASVSSETPSILKSEGLNGRCERITRYVTCWSTSCASYYAYVDYSPGKIVAPRLIQRVMNDVILGNNWVCPGVQTLVRFSDTEMVCWRVTVPGYRDGVLASDCPRITR</sequence>
<reference evidence="1 2" key="1">
    <citation type="journal article" date="2015" name="Proc. Natl. Acad. Sci. U.S.A.">
        <title>The resurrection genome of Boea hygrometrica: A blueprint for survival of dehydration.</title>
        <authorList>
            <person name="Xiao L."/>
            <person name="Yang G."/>
            <person name="Zhang L."/>
            <person name="Yang X."/>
            <person name="Zhao S."/>
            <person name="Ji Z."/>
            <person name="Zhou Q."/>
            <person name="Hu M."/>
            <person name="Wang Y."/>
            <person name="Chen M."/>
            <person name="Xu Y."/>
            <person name="Jin H."/>
            <person name="Xiao X."/>
            <person name="Hu G."/>
            <person name="Bao F."/>
            <person name="Hu Y."/>
            <person name="Wan P."/>
            <person name="Li L."/>
            <person name="Deng X."/>
            <person name="Kuang T."/>
            <person name="Xiang C."/>
            <person name="Zhu J.K."/>
            <person name="Oliver M.J."/>
            <person name="He Y."/>
        </authorList>
    </citation>
    <scope>NUCLEOTIDE SEQUENCE [LARGE SCALE GENOMIC DNA]</scope>
    <source>
        <strain evidence="2">cv. XS01</strain>
    </source>
</reference>
<proteinExistence type="predicted"/>
<gene>
    <name evidence="1" type="ORF">F511_27155</name>
</gene>
<evidence type="ECO:0000313" key="1">
    <source>
        <dbReference type="EMBL" id="KZV54487.1"/>
    </source>
</evidence>
<accession>A0A2Z7D691</accession>